<evidence type="ECO:0008006" key="6">
    <source>
        <dbReference type="Google" id="ProtNLM"/>
    </source>
</evidence>
<protein>
    <recommendedName>
        <fullName evidence="6">Protein ABIL2-like</fullName>
    </recommendedName>
</protein>
<dbReference type="EMBL" id="MTKT01003240">
    <property type="protein sequence ID" value="OWM75541.1"/>
    <property type="molecule type" value="Genomic_DNA"/>
</dbReference>
<comment type="function">
    <text evidence="2">Involved in regulation of actin and microtubule organization. Part of a WAVE complex that activates the Arp2/3 complex.</text>
</comment>
<reference evidence="5" key="1">
    <citation type="journal article" date="2017" name="Plant J.">
        <title>The pomegranate (Punica granatum L.) genome and the genomics of punicalagin biosynthesis.</title>
        <authorList>
            <person name="Qin G."/>
            <person name="Xu C."/>
            <person name="Ming R."/>
            <person name="Tang H."/>
            <person name="Guyot R."/>
            <person name="Kramer E.M."/>
            <person name="Hu Y."/>
            <person name="Yi X."/>
            <person name="Qi Y."/>
            <person name="Xu X."/>
            <person name="Gao Z."/>
            <person name="Pan H."/>
            <person name="Jian J."/>
            <person name="Tian Y."/>
            <person name="Yue Z."/>
            <person name="Xu Y."/>
        </authorList>
    </citation>
    <scope>NUCLEOTIDE SEQUENCE [LARGE SCALE GENOMIC DNA]</scope>
    <source>
        <strain evidence="5">cv. Dabenzi</strain>
    </source>
</reference>
<comment type="similarity">
    <text evidence="1">Belongs to the ABI family.</text>
</comment>
<evidence type="ECO:0000256" key="1">
    <source>
        <dbReference type="ARBA" id="ARBA00010020"/>
    </source>
</evidence>
<accession>A0A218WTL4</accession>
<feature type="compositionally biased region" description="Basic and acidic residues" evidence="3">
    <location>
        <begin position="299"/>
        <end position="309"/>
    </location>
</feature>
<gene>
    <name evidence="4" type="ORF">CDL15_Pgr021705</name>
</gene>
<proteinExistence type="inferred from homology"/>
<feature type="compositionally biased region" description="Polar residues" evidence="3">
    <location>
        <begin position="219"/>
        <end position="231"/>
    </location>
</feature>
<dbReference type="Proteomes" id="UP000197138">
    <property type="component" value="Unassembled WGS sequence"/>
</dbReference>
<organism evidence="4 5">
    <name type="scientific">Punica granatum</name>
    <name type="common">Pomegranate</name>
    <dbReference type="NCBI Taxonomy" id="22663"/>
    <lineage>
        <taxon>Eukaryota</taxon>
        <taxon>Viridiplantae</taxon>
        <taxon>Streptophyta</taxon>
        <taxon>Embryophyta</taxon>
        <taxon>Tracheophyta</taxon>
        <taxon>Spermatophyta</taxon>
        <taxon>Magnoliopsida</taxon>
        <taxon>eudicotyledons</taxon>
        <taxon>Gunneridae</taxon>
        <taxon>Pentapetalae</taxon>
        <taxon>rosids</taxon>
        <taxon>malvids</taxon>
        <taxon>Myrtales</taxon>
        <taxon>Lythraceae</taxon>
        <taxon>Punica</taxon>
    </lineage>
</organism>
<sequence length="341" mass="38490">MGTMTASSFPISREASNYDEVSMQQSLMFSDSLKDLKNLRAQLYSAAEYFELSFTNDDQKQIVVETLKDYAVKALVNTVDHLGSVTYKVNDLLDEKVDEVSGTELRVSCIEQRLRTCLQYIDHEGRSQQSLVINTPKFHKRYILPGKYTLAMFLILLTNSYCFSVFSSLLIPITYICSVGETMRGSDGTKLKYQAVRATIKETPPPVSKGRSPAPSVRPQKSATFSFTSTMPKKELDKRTASPHRFPLLRSGSVTNRSVTPNSSRPTTPNTSRPTTPNLSLAGRRYPSEPRKSASMRLPAERDNGKDVEQYPSKSKRLLKALLSRRKSKKDETLYTYLDEY</sequence>
<dbReference type="InterPro" id="IPR028457">
    <property type="entry name" value="ABI"/>
</dbReference>
<feature type="compositionally biased region" description="Low complexity" evidence="3">
    <location>
        <begin position="260"/>
        <end position="278"/>
    </location>
</feature>
<comment type="caution">
    <text evidence="4">The sequence shown here is derived from an EMBL/GenBank/DDBJ whole genome shotgun (WGS) entry which is preliminary data.</text>
</comment>
<dbReference type="Gene3D" id="6.10.140.1620">
    <property type="match status" value="1"/>
</dbReference>
<evidence type="ECO:0000256" key="3">
    <source>
        <dbReference type="SAM" id="MobiDB-lite"/>
    </source>
</evidence>
<evidence type="ECO:0000313" key="4">
    <source>
        <dbReference type="EMBL" id="OWM75541.1"/>
    </source>
</evidence>
<name>A0A218WTL4_PUNGR</name>
<evidence type="ECO:0000256" key="2">
    <source>
        <dbReference type="ARBA" id="ARBA00025223"/>
    </source>
</evidence>
<dbReference type="PANTHER" id="PTHR10460">
    <property type="entry name" value="ABL INTERACTOR FAMILY MEMBER"/>
    <property type="match status" value="1"/>
</dbReference>
<dbReference type="PANTHER" id="PTHR10460:SF10">
    <property type="entry name" value="PROTEIN ABIL3"/>
    <property type="match status" value="1"/>
</dbReference>
<dbReference type="AlphaFoldDB" id="A0A218WTL4"/>
<evidence type="ECO:0000313" key="5">
    <source>
        <dbReference type="Proteomes" id="UP000197138"/>
    </source>
</evidence>
<feature type="region of interest" description="Disordered" evidence="3">
    <location>
        <begin position="201"/>
        <end position="314"/>
    </location>
</feature>